<dbReference type="PROSITE" id="PS50943">
    <property type="entry name" value="HTH_CROC1"/>
    <property type="match status" value="1"/>
</dbReference>
<keyword evidence="3" id="KW-1185">Reference proteome</keyword>
<dbReference type="EMBL" id="JAHQCR010000073">
    <property type="protein sequence ID" value="MBU9723241.1"/>
    <property type="molecule type" value="Genomic_DNA"/>
</dbReference>
<evidence type="ECO:0000313" key="3">
    <source>
        <dbReference type="Proteomes" id="UP000790580"/>
    </source>
</evidence>
<dbReference type="Pfam" id="PF18768">
    <property type="entry name" value="RNPP_C"/>
    <property type="match status" value="1"/>
</dbReference>
<evidence type="ECO:0000313" key="2">
    <source>
        <dbReference type="EMBL" id="MBU9723241.1"/>
    </source>
</evidence>
<dbReference type="InterPro" id="IPR011990">
    <property type="entry name" value="TPR-like_helical_dom_sf"/>
</dbReference>
<feature type="domain" description="HTH cro/C1-type" evidence="1">
    <location>
        <begin position="9"/>
        <end position="62"/>
    </location>
</feature>
<dbReference type="Proteomes" id="UP000790580">
    <property type="component" value="Unassembled WGS sequence"/>
</dbReference>
<dbReference type="InterPro" id="IPR010982">
    <property type="entry name" value="Lambda_DNA-bd_dom_sf"/>
</dbReference>
<dbReference type="SUPFAM" id="SSF81901">
    <property type="entry name" value="HCP-like"/>
    <property type="match status" value="1"/>
</dbReference>
<sequence length="294" mass="34030">MDIKYGSLIKDARIKKGVSQKQLSDNICSQGLISQIEMNQTIPTVDIFLKIASKLEINLDVLTSKKVEFDDQYYFSEFIFLVNKAKRDRNYREIQLILNDEESNIMKKGRDQVKQFFYWHKGICFFHLYDDFIKAIMYYKKALGITGSSIGQEYFIGLELEILISIGITYSAIKNQPKAIHLFKKVSNSLSKSSDINNNKKLELKLLYNLSKAHGLNKDFCLALKYAKKGRNICISHGYLYLLGEFNYQIGINLIETKEIEKGVEYLEQAITVFDIEGKKVMSEFVNNKIEKLE</sequence>
<dbReference type="RefSeq" id="WP_088073456.1">
    <property type="nucleotide sequence ID" value="NZ_JAHQCR010000073.1"/>
</dbReference>
<protein>
    <submittedName>
        <fullName evidence="2">Helix-turn-helix transcriptional regulator</fullName>
    </submittedName>
</protein>
<dbReference type="SUPFAM" id="SSF47413">
    <property type="entry name" value="lambda repressor-like DNA-binding domains"/>
    <property type="match status" value="1"/>
</dbReference>
<gene>
    <name evidence="2" type="ORF">KS407_17635</name>
</gene>
<name>A0ABS6JYS9_9BACI</name>
<dbReference type="PANTHER" id="PTHR37038">
    <property type="entry name" value="TRANSCRIPTIONAL REGULATOR-RELATED"/>
    <property type="match status" value="1"/>
</dbReference>
<dbReference type="Gene3D" id="1.25.40.10">
    <property type="entry name" value="Tetratricopeptide repeat domain"/>
    <property type="match status" value="1"/>
</dbReference>
<dbReference type="PANTHER" id="PTHR37038:SF14">
    <property type="entry name" value="TRANSCRIPTIONAL ACTIVATOR"/>
    <property type="match status" value="1"/>
</dbReference>
<reference evidence="2 3" key="1">
    <citation type="submission" date="2021-06" db="EMBL/GenBank/DDBJ databases">
        <title>Bacillus sp. RD4P76, an endophyte from a halophyte.</title>
        <authorList>
            <person name="Sun J.-Q."/>
        </authorList>
    </citation>
    <scope>NUCLEOTIDE SEQUENCE [LARGE SCALE GENOMIC DNA]</scope>
    <source>
        <strain evidence="2 3">JCM 17098</strain>
    </source>
</reference>
<dbReference type="SMART" id="SM00530">
    <property type="entry name" value="HTH_XRE"/>
    <property type="match status" value="1"/>
</dbReference>
<dbReference type="InterPro" id="IPR041315">
    <property type="entry name" value="PlcR_TPR"/>
</dbReference>
<accession>A0ABS6JYS9</accession>
<dbReference type="CDD" id="cd00093">
    <property type="entry name" value="HTH_XRE"/>
    <property type="match status" value="1"/>
</dbReference>
<comment type="caution">
    <text evidence="2">The sequence shown here is derived from an EMBL/GenBank/DDBJ whole genome shotgun (WGS) entry which is preliminary data.</text>
</comment>
<proteinExistence type="predicted"/>
<organism evidence="2 3">
    <name type="scientific">Evansella alkalicola</name>
    <dbReference type="NCBI Taxonomy" id="745819"/>
    <lineage>
        <taxon>Bacteria</taxon>
        <taxon>Bacillati</taxon>
        <taxon>Bacillota</taxon>
        <taxon>Bacilli</taxon>
        <taxon>Bacillales</taxon>
        <taxon>Bacillaceae</taxon>
        <taxon>Evansella</taxon>
    </lineage>
</organism>
<dbReference type="InterPro" id="IPR001387">
    <property type="entry name" value="Cro/C1-type_HTH"/>
</dbReference>
<evidence type="ECO:0000259" key="1">
    <source>
        <dbReference type="PROSITE" id="PS50943"/>
    </source>
</evidence>
<dbReference type="Pfam" id="PF01381">
    <property type="entry name" value="HTH_3"/>
    <property type="match status" value="1"/>
</dbReference>
<dbReference type="InterPro" id="IPR053163">
    <property type="entry name" value="HTH-type_regulator_Rgg"/>
</dbReference>